<feature type="domain" description="Alpha/beta hydrolase fold-3" evidence="1">
    <location>
        <begin position="162"/>
        <end position="386"/>
    </location>
</feature>
<dbReference type="InterPro" id="IPR050466">
    <property type="entry name" value="Carboxylest/Gibb_receptor"/>
</dbReference>
<protein>
    <recommendedName>
        <fullName evidence="1">Alpha/beta hydrolase fold-3 domain-containing protein</fullName>
    </recommendedName>
</protein>
<dbReference type="PANTHER" id="PTHR23024">
    <property type="entry name" value="ARYLACETAMIDE DEACETYLASE"/>
    <property type="match status" value="1"/>
</dbReference>
<proteinExistence type="predicted"/>
<evidence type="ECO:0000259" key="1">
    <source>
        <dbReference type="Pfam" id="PF07859"/>
    </source>
</evidence>
<dbReference type="EMBL" id="HBGN01023467">
    <property type="protein sequence ID" value="CAD9337839.1"/>
    <property type="molecule type" value="Transcribed_RNA"/>
</dbReference>
<dbReference type="AlphaFoldDB" id="A0A7S1ZFW9"/>
<name>A0A7S1ZFW9_9STRA</name>
<gene>
    <name evidence="2" type="ORF">DBRI1063_LOCUS14974</name>
</gene>
<dbReference type="InterPro" id="IPR029058">
    <property type="entry name" value="AB_hydrolase_fold"/>
</dbReference>
<dbReference type="GO" id="GO:0016787">
    <property type="term" value="F:hydrolase activity"/>
    <property type="evidence" value="ECO:0007669"/>
    <property type="project" value="InterPro"/>
</dbReference>
<evidence type="ECO:0000313" key="2">
    <source>
        <dbReference type="EMBL" id="CAD9337839.1"/>
    </source>
</evidence>
<dbReference type="Gene3D" id="3.40.50.1820">
    <property type="entry name" value="alpha/beta hydrolase"/>
    <property type="match status" value="1"/>
</dbReference>
<reference evidence="2" key="1">
    <citation type="submission" date="2021-01" db="EMBL/GenBank/DDBJ databases">
        <authorList>
            <person name="Corre E."/>
            <person name="Pelletier E."/>
            <person name="Niang G."/>
            <person name="Scheremetjew M."/>
            <person name="Finn R."/>
            <person name="Kale V."/>
            <person name="Holt S."/>
            <person name="Cochrane G."/>
            <person name="Meng A."/>
            <person name="Brown T."/>
            <person name="Cohen L."/>
        </authorList>
    </citation>
    <scope>NUCLEOTIDE SEQUENCE</scope>
    <source>
        <strain evidence="2">Pop2</strain>
    </source>
</reference>
<organism evidence="2">
    <name type="scientific">Ditylum brightwellii</name>
    <dbReference type="NCBI Taxonomy" id="49249"/>
    <lineage>
        <taxon>Eukaryota</taxon>
        <taxon>Sar</taxon>
        <taxon>Stramenopiles</taxon>
        <taxon>Ochrophyta</taxon>
        <taxon>Bacillariophyta</taxon>
        <taxon>Mediophyceae</taxon>
        <taxon>Lithodesmiophycidae</taxon>
        <taxon>Lithodesmiales</taxon>
        <taxon>Lithodesmiaceae</taxon>
        <taxon>Ditylum</taxon>
    </lineage>
</organism>
<dbReference type="SUPFAM" id="SSF53474">
    <property type="entry name" value="alpha/beta-Hydrolases"/>
    <property type="match status" value="1"/>
</dbReference>
<sequence>MPKEVPKKPYSNLFHPHKTWADVILSFLVPYMLPLGKLSSVSTNASNAETMELVGSLRQTIEKMASSETDETLKNFLTKALGDVFRNYAVLQAPIKQDILSSVFGFDDATLASLNNSDDDDDGTAEIRLSVTSLSWGKNGEEDHKVDAAIDLESLDADVPVLVWFHSGGLCLGNERDDYLYHLLKELKMEDKESSSKSLVVVSVDMRLAPENPFPAAIIDCLSATLFVLERSSSKSIHIGGVSAGGYCASVTALEMHRKFPGKIKSTTIIDPMISPYADSESYLLNSTSSGVCPVEFLRWGWRSYLSIYEETEHNRQLIDNCKWRNSELWRMCNLLDDVPSDLSGPLASKFLVSTALACPLHDEGVEFVEKLRSNGATLDHIEARGSHCIALSQLDIKARTDFLEKFKRNVFGSNN</sequence>
<dbReference type="Pfam" id="PF07859">
    <property type="entry name" value="Abhydrolase_3"/>
    <property type="match status" value="1"/>
</dbReference>
<dbReference type="PANTHER" id="PTHR23024:SF24">
    <property type="entry name" value="ALPHA_BETA HYDROLASE FOLD-3 DOMAIN-CONTAINING PROTEIN"/>
    <property type="match status" value="1"/>
</dbReference>
<dbReference type="InterPro" id="IPR013094">
    <property type="entry name" value="AB_hydrolase_3"/>
</dbReference>
<accession>A0A7S1ZFW9</accession>